<dbReference type="GO" id="GO:0004826">
    <property type="term" value="F:phenylalanine-tRNA ligase activity"/>
    <property type="evidence" value="ECO:0007669"/>
    <property type="project" value="UniProtKB-EC"/>
</dbReference>
<keyword evidence="8" id="KW-0820">tRNA-binding</keyword>
<evidence type="ECO:0000256" key="12">
    <source>
        <dbReference type="ARBA" id="ARBA00022840"/>
    </source>
</evidence>
<evidence type="ECO:0000256" key="14">
    <source>
        <dbReference type="ARBA" id="ARBA00022884"/>
    </source>
</evidence>
<dbReference type="Pfam" id="PF03147">
    <property type="entry name" value="FDX-ACB"/>
    <property type="match status" value="1"/>
</dbReference>
<dbReference type="InterPro" id="IPR002547">
    <property type="entry name" value="tRNA-bd_dom"/>
</dbReference>
<keyword evidence="13" id="KW-0460">Magnesium</keyword>
<evidence type="ECO:0000256" key="17">
    <source>
        <dbReference type="ARBA" id="ARBA00033189"/>
    </source>
</evidence>
<comment type="caution">
    <text evidence="22">The sequence shown here is derived from an EMBL/GenBank/DDBJ whole genome shotgun (WGS) entry which is preliminary data.</text>
</comment>
<dbReference type="SUPFAM" id="SSF46955">
    <property type="entry name" value="Putative DNA-binding domain"/>
    <property type="match status" value="1"/>
</dbReference>
<dbReference type="AlphaFoldDB" id="A0A644YVF5"/>
<gene>
    <name evidence="22" type="primary">pheT_27</name>
    <name evidence="22" type="ORF">SDC9_78535</name>
</gene>
<accession>A0A644YVF5</accession>
<evidence type="ECO:0000259" key="21">
    <source>
        <dbReference type="PROSITE" id="PS51483"/>
    </source>
</evidence>
<dbReference type="PROSITE" id="PS51447">
    <property type="entry name" value="FDX_ACB"/>
    <property type="match status" value="1"/>
</dbReference>
<evidence type="ECO:0000256" key="6">
    <source>
        <dbReference type="ARBA" id="ARBA00017032"/>
    </source>
</evidence>
<evidence type="ECO:0000256" key="16">
    <source>
        <dbReference type="ARBA" id="ARBA00023146"/>
    </source>
</evidence>
<comment type="catalytic activity">
    <reaction evidence="18">
        <text>tRNA(Phe) + L-phenylalanine + ATP = L-phenylalanyl-tRNA(Phe) + AMP + diphosphate + H(+)</text>
        <dbReference type="Rhea" id="RHEA:19413"/>
        <dbReference type="Rhea" id="RHEA-COMP:9668"/>
        <dbReference type="Rhea" id="RHEA-COMP:9699"/>
        <dbReference type="ChEBI" id="CHEBI:15378"/>
        <dbReference type="ChEBI" id="CHEBI:30616"/>
        <dbReference type="ChEBI" id="CHEBI:33019"/>
        <dbReference type="ChEBI" id="CHEBI:58095"/>
        <dbReference type="ChEBI" id="CHEBI:78442"/>
        <dbReference type="ChEBI" id="CHEBI:78531"/>
        <dbReference type="ChEBI" id="CHEBI:456215"/>
        <dbReference type="EC" id="6.1.1.20"/>
    </reaction>
</comment>
<evidence type="ECO:0000256" key="11">
    <source>
        <dbReference type="ARBA" id="ARBA00022741"/>
    </source>
</evidence>
<evidence type="ECO:0000313" key="22">
    <source>
        <dbReference type="EMBL" id="MPM31978.1"/>
    </source>
</evidence>
<dbReference type="GO" id="GO:0000049">
    <property type="term" value="F:tRNA binding"/>
    <property type="evidence" value="ECO:0007669"/>
    <property type="project" value="UniProtKB-KW"/>
</dbReference>
<dbReference type="SUPFAM" id="SSF55681">
    <property type="entry name" value="Class II aaRS and biotin synthetases"/>
    <property type="match status" value="1"/>
</dbReference>
<keyword evidence="12" id="KW-0067">ATP-binding</keyword>
<dbReference type="InterPro" id="IPR009061">
    <property type="entry name" value="DNA-bd_dom_put_sf"/>
</dbReference>
<comment type="similarity">
    <text evidence="3">Belongs to the phenylalanyl-tRNA synthetase beta subunit family. Type 1 subfamily.</text>
</comment>
<evidence type="ECO:0000256" key="18">
    <source>
        <dbReference type="ARBA" id="ARBA00049255"/>
    </source>
</evidence>
<dbReference type="SMART" id="SM00873">
    <property type="entry name" value="B3_4"/>
    <property type="match status" value="1"/>
</dbReference>
<evidence type="ECO:0000256" key="1">
    <source>
        <dbReference type="ARBA" id="ARBA00001946"/>
    </source>
</evidence>
<dbReference type="InterPro" id="IPR045060">
    <property type="entry name" value="Phe-tRNA-ligase_IIc_bsu"/>
</dbReference>
<dbReference type="InterPro" id="IPR033714">
    <property type="entry name" value="tRNA_bind_bactPheRS"/>
</dbReference>
<evidence type="ECO:0000259" key="20">
    <source>
        <dbReference type="PROSITE" id="PS51447"/>
    </source>
</evidence>
<dbReference type="GO" id="GO:0005524">
    <property type="term" value="F:ATP binding"/>
    <property type="evidence" value="ECO:0007669"/>
    <property type="project" value="UniProtKB-KW"/>
</dbReference>
<dbReference type="NCBIfam" id="NF045760">
    <property type="entry name" value="YtpR"/>
    <property type="match status" value="1"/>
</dbReference>
<feature type="domain" description="FDX-ACB" evidence="20">
    <location>
        <begin position="706"/>
        <end position="800"/>
    </location>
</feature>
<dbReference type="SUPFAM" id="SSF50249">
    <property type="entry name" value="Nucleic acid-binding proteins"/>
    <property type="match status" value="1"/>
</dbReference>
<dbReference type="PANTHER" id="PTHR10947">
    <property type="entry name" value="PHENYLALANYL-TRNA SYNTHETASE BETA CHAIN AND LEUCINE-RICH REPEAT-CONTAINING PROTEIN 47"/>
    <property type="match status" value="1"/>
</dbReference>
<comment type="cofactor">
    <cofactor evidence="1">
        <name>Mg(2+)</name>
        <dbReference type="ChEBI" id="CHEBI:18420"/>
    </cofactor>
</comment>
<dbReference type="PROSITE" id="PS51483">
    <property type="entry name" value="B5"/>
    <property type="match status" value="1"/>
</dbReference>
<evidence type="ECO:0000256" key="9">
    <source>
        <dbReference type="ARBA" id="ARBA00022598"/>
    </source>
</evidence>
<keyword evidence="11" id="KW-0547">Nucleotide-binding</keyword>
<keyword evidence="7" id="KW-0963">Cytoplasm</keyword>
<evidence type="ECO:0000256" key="13">
    <source>
        <dbReference type="ARBA" id="ARBA00022842"/>
    </source>
</evidence>
<dbReference type="InterPro" id="IPR005121">
    <property type="entry name" value="Fdx_antiC-bd"/>
</dbReference>
<comment type="subunit">
    <text evidence="4">Tetramer of two alpha and two beta subunits.</text>
</comment>
<evidence type="ECO:0000256" key="3">
    <source>
        <dbReference type="ARBA" id="ARBA00008653"/>
    </source>
</evidence>
<dbReference type="InterPro" id="IPR045864">
    <property type="entry name" value="aa-tRNA-synth_II/BPL/LPL"/>
</dbReference>
<dbReference type="InterPro" id="IPR020825">
    <property type="entry name" value="Phe-tRNA_synthase-like_B3/B4"/>
</dbReference>
<dbReference type="GO" id="GO:0000287">
    <property type="term" value="F:magnesium ion binding"/>
    <property type="evidence" value="ECO:0007669"/>
    <property type="project" value="InterPro"/>
</dbReference>
<dbReference type="NCBIfam" id="TIGR00472">
    <property type="entry name" value="pheT_bact"/>
    <property type="match status" value="1"/>
</dbReference>
<feature type="domain" description="TRNA-binding" evidence="19">
    <location>
        <begin position="39"/>
        <end position="150"/>
    </location>
</feature>
<keyword evidence="15" id="KW-0648">Protein biosynthesis</keyword>
<dbReference type="Gene3D" id="3.30.56.10">
    <property type="match status" value="2"/>
</dbReference>
<evidence type="ECO:0000256" key="2">
    <source>
        <dbReference type="ARBA" id="ARBA00004496"/>
    </source>
</evidence>
<sequence>MNIGYNWLKSYVDIACDLPTLCDKLTTAGIEVEGVEQKGTVPDGVVTAKILERKPHPDSDHMSVCRVFDGAEEIQVVCGAPNCDAGRIVPLAKIGTIFRSDEGEFKIKRSKLRGVESCGMMCSARELGLPGGHDGLLELPADQALGVPVAALFPGDATIEVEVTPNRPDWLSHFGIARDVACLLKTHAVMPEIKLPKVDQPETGDTLVTVEAPDLCPCYGARIIRGVKIQESPAWLRERLVSVGLRPINNVVDVTNFVMLELGQPLHAFDLGKLEGRRIVVRRACSGETIKTLDGVTRKLDTRHLVICDAARPMALAGVMGGENSGVSEATVDILLESALFDRSNIRATSRELGLSTDASYRYERGVDWDMCDRASARAAQLILETAGGRLSTELVKVSLPRPAEPVIRCRFDRIRSLIGIDLDNAGIADILKRLELKVAQVTDSECTVIAPLFRLDLEREADLAEEVARINGLDAIPVVPVKSSMVDTIRHDTYYRIQELREELLRFGLFECMHYSMVRETSALVDPRFTSGDLVRISNPLSLDLAVMRPSLMGEMLESVERNIARRNLSLGLFEIGRSFCKNPALFPEERLNVSLVLTGVKHPERFSDELNQCYDFYDLKGLVESLLSARKLADVDFAPAADARFAGHAALAVLIDGKVAGHLGELNAHYTAKWRTSHPVFMAELEVSALLAGRTLPEYLVPVSTYPATTRDVAFIKPAALTHAEVVAFMREAKLRNLEKIELFDLFADAETLGAGRESAAYRLTFRASDRTLTDDEVNKAFNRLRDKLAAELKVELR</sequence>
<dbReference type="InterPro" id="IPR004532">
    <property type="entry name" value="Phe-tRNA-ligase_IIc_bsu_bact"/>
</dbReference>
<dbReference type="CDD" id="cd00769">
    <property type="entry name" value="PheRS_beta_core"/>
    <property type="match status" value="1"/>
</dbReference>
<dbReference type="SMART" id="SM00896">
    <property type="entry name" value="FDX-ACB"/>
    <property type="match status" value="1"/>
</dbReference>
<keyword evidence="10" id="KW-0479">Metal-binding</keyword>
<dbReference type="PROSITE" id="PS50886">
    <property type="entry name" value="TRBD"/>
    <property type="match status" value="1"/>
</dbReference>
<dbReference type="InterPro" id="IPR005147">
    <property type="entry name" value="tRNA_synthase_B5-dom"/>
</dbReference>
<evidence type="ECO:0000256" key="5">
    <source>
        <dbReference type="ARBA" id="ARBA00012814"/>
    </source>
</evidence>
<dbReference type="Pfam" id="PF01588">
    <property type="entry name" value="tRNA_bind"/>
    <property type="match status" value="1"/>
</dbReference>
<dbReference type="InterPro" id="IPR036690">
    <property type="entry name" value="Fdx_antiC-bd_sf"/>
</dbReference>
<dbReference type="HAMAP" id="MF_00283">
    <property type="entry name" value="Phe_tRNA_synth_beta1"/>
    <property type="match status" value="1"/>
</dbReference>
<dbReference type="GO" id="GO:0009328">
    <property type="term" value="C:phenylalanine-tRNA ligase complex"/>
    <property type="evidence" value="ECO:0007669"/>
    <property type="project" value="TreeGrafter"/>
</dbReference>
<dbReference type="Pfam" id="PF03484">
    <property type="entry name" value="B5"/>
    <property type="match status" value="1"/>
</dbReference>
<keyword evidence="16" id="KW-0030">Aminoacyl-tRNA synthetase</keyword>
<dbReference type="EMBL" id="VSSQ01006229">
    <property type="protein sequence ID" value="MPM31978.1"/>
    <property type="molecule type" value="Genomic_DNA"/>
</dbReference>
<dbReference type="PANTHER" id="PTHR10947:SF0">
    <property type="entry name" value="PHENYLALANINE--TRNA LIGASE BETA SUBUNIT"/>
    <property type="match status" value="1"/>
</dbReference>
<evidence type="ECO:0000256" key="10">
    <source>
        <dbReference type="ARBA" id="ARBA00022723"/>
    </source>
</evidence>
<dbReference type="SUPFAM" id="SSF56037">
    <property type="entry name" value="PheT/TilS domain"/>
    <property type="match status" value="1"/>
</dbReference>
<evidence type="ECO:0000256" key="15">
    <source>
        <dbReference type="ARBA" id="ARBA00022917"/>
    </source>
</evidence>
<dbReference type="FunFam" id="3.50.40.10:FF:000001">
    <property type="entry name" value="Phenylalanine--tRNA ligase beta subunit"/>
    <property type="match status" value="1"/>
</dbReference>
<dbReference type="CDD" id="cd02796">
    <property type="entry name" value="tRNA_bind_bactPheRS"/>
    <property type="match status" value="1"/>
</dbReference>
<dbReference type="Gene3D" id="2.40.50.140">
    <property type="entry name" value="Nucleic acid-binding proteins"/>
    <property type="match status" value="1"/>
</dbReference>
<comment type="subcellular location">
    <subcellularLocation>
        <location evidence="2">Cytoplasm</location>
    </subcellularLocation>
</comment>
<protein>
    <recommendedName>
        <fullName evidence="6">Phenylalanine--tRNA ligase beta subunit</fullName>
        <ecNumber evidence="5">6.1.1.20</ecNumber>
    </recommendedName>
    <alternativeName>
        <fullName evidence="17">Phenylalanyl-tRNA synthetase beta subunit</fullName>
    </alternativeName>
</protein>
<dbReference type="Gene3D" id="3.50.40.10">
    <property type="entry name" value="Phenylalanyl-trna Synthetase, Chain B, domain 3"/>
    <property type="match status" value="1"/>
</dbReference>
<dbReference type="GO" id="GO:0006432">
    <property type="term" value="P:phenylalanyl-tRNA aminoacylation"/>
    <property type="evidence" value="ECO:0007669"/>
    <property type="project" value="InterPro"/>
</dbReference>
<evidence type="ECO:0000256" key="8">
    <source>
        <dbReference type="ARBA" id="ARBA00022555"/>
    </source>
</evidence>
<dbReference type="EC" id="6.1.1.20" evidence="5"/>
<keyword evidence="9 22" id="KW-0436">Ligase</keyword>
<dbReference type="SUPFAM" id="SSF54991">
    <property type="entry name" value="Anticodon-binding domain of PheRS"/>
    <property type="match status" value="1"/>
</dbReference>
<keyword evidence="14" id="KW-0694">RNA-binding</keyword>
<organism evidence="22">
    <name type="scientific">bioreactor metagenome</name>
    <dbReference type="NCBI Taxonomy" id="1076179"/>
    <lineage>
        <taxon>unclassified sequences</taxon>
        <taxon>metagenomes</taxon>
        <taxon>ecological metagenomes</taxon>
    </lineage>
</organism>
<dbReference type="InterPro" id="IPR005146">
    <property type="entry name" value="B3/B4_tRNA-bd"/>
</dbReference>
<evidence type="ECO:0000259" key="19">
    <source>
        <dbReference type="PROSITE" id="PS50886"/>
    </source>
</evidence>
<dbReference type="SMART" id="SM00874">
    <property type="entry name" value="B5"/>
    <property type="match status" value="1"/>
</dbReference>
<name>A0A644YVF5_9ZZZZ</name>
<evidence type="ECO:0000256" key="7">
    <source>
        <dbReference type="ARBA" id="ARBA00022490"/>
    </source>
</evidence>
<dbReference type="Pfam" id="PF17759">
    <property type="entry name" value="tRNA_synthFbeta"/>
    <property type="match status" value="1"/>
</dbReference>
<proteinExistence type="inferred from homology"/>
<dbReference type="Gene3D" id="3.30.930.10">
    <property type="entry name" value="Bira Bifunctional Protein, Domain 2"/>
    <property type="match status" value="1"/>
</dbReference>
<dbReference type="Gene3D" id="3.30.70.380">
    <property type="entry name" value="Ferrodoxin-fold anticodon-binding domain"/>
    <property type="match status" value="1"/>
</dbReference>
<dbReference type="InterPro" id="IPR041616">
    <property type="entry name" value="PheRS_beta_core"/>
</dbReference>
<feature type="domain" description="B5" evidence="21">
    <location>
        <begin position="403"/>
        <end position="479"/>
    </location>
</feature>
<evidence type="ECO:0000256" key="4">
    <source>
        <dbReference type="ARBA" id="ARBA00011209"/>
    </source>
</evidence>
<dbReference type="Pfam" id="PF03483">
    <property type="entry name" value="B3_4"/>
    <property type="match status" value="1"/>
</dbReference>
<reference evidence="22" key="1">
    <citation type="submission" date="2019-08" db="EMBL/GenBank/DDBJ databases">
        <authorList>
            <person name="Kucharzyk K."/>
            <person name="Murdoch R.W."/>
            <person name="Higgins S."/>
            <person name="Loffler F."/>
        </authorList>
    </citation>
    <scope>NUCLEOTIDE SEQUENCE</scope>
</reference>
<dbReference type="InterPro" id="IPR012340">
    <property type="entry name" value="NA-bd_OB-fold"/>
</dbReference>